<accession>A0A4C1YHM6</accession>
<sequence length="197" mass="21718">MYKDNTYGTRVSCATLTCPAAGSLPFSRTAKGKTRYNGYNLNVLGAVARTQSGAGVNGPRSAHNGAARRAPAYLFVRLRQPIALRVGEQETVASVAMTMVISSHQLVQTQRERRKTYDLQSEIKLQSVKGISRDASVYKCKLPQNSPQILLRFCFCIASIAGLERGDRIQKFRNENNQTPPTPTGTAVILFTFAIYR</sequence>
<reference evidence="1 2" key="1">
    <citation type="journal article" date="2019" name="Commun. Biol.">
        <title>The bagworm genome reveals a unique fibroin gene that provides high tensile strength.</title>
        <authorList>
            <person name="Kono N."/>
            <person name="Nakamura H."/>
            <person name="Ohtoshi R."/>
            <person name="Tomita M."/>
            <person name="Numata K."/>
            <person name="Arakawa K."/>
        </authorList>
    </citation>
    <scope>NUCLEOTIDE SEQUENCE [LARGE SCALE GENOMIC DNA]</scope>
</reference>
<evidence type="ECO:0000313" key="2">
    <source>
        <dbReference type="Proteomes" id="UP000299102"/>
    </source>
</evidence>
<organism evidence="1 2">
    <name type="scientific">Eumeta variegata</name>
    <name type="common">Bagworm moth</name>
    <name type="synonym">Eumeta japonica</name>
    <dbReference type="NCBI Taxonomy" id="151549"/>
    <lineage>
        <taxon>Eukaryota</taxon>
        <taxon>Metazoa</taxon>
        <taxon>Ecdysozoa</taxon>
        <taxon>Arthropoda</taxon>
        <taxon>Hexapoda</taxon>
        <taxon>Insecta</taxon>
        <taxon>Pterygota</taxon>
        <taxon>Neoptera</taxon>
        <taxon>Endopterygota</taxon>
        <taxon>Lepidoptera</taxon>
        <taxon>Glossata</taxon>
        <taxon>Ditrysia</taxon>
        <taxon>Tineoidea</taxon>
        <taxon>Psychidae</taxon>
        <taxon>Oiketicinae</taxon>
        <taxon>Eumeta</taxon>
    </lineage>
</organism>
<dbReference type="AlphaFoldDB" id="A0A4C1YHM6"/>
<dbReference type="Proteomes" id="UP000299102">
    <property type="component" value="Unassembled WGS sequence"/>
</dbReference>
<proteinExistence type="predicted"/>
<protein>
    <submittedName>
        <fullName evidence="1">Uncharacterized protein</fullName>
    </submittedName>
</protein>
<dbReference type="EMBL" id="BGZK01001222">
    <property type="protein sequence ID" value="GBP74793.1"/>
    <property type="molecule type" value="Genomic_DNA"/>
</dbReference>
<comment type="caution">
    <text evidence="1">The sequence shown here is derived from an EMBL/GenBank/DDBJ whole genome shotgun (WGS) entry which is preliminary data.</text>
</comment>
<evidence type="ECO:0000313" key="1">
    <source>
        <dbReference type="EMBL" id="GBP74793.1"/>
    </source>
</evidence>
<name>A0A4C1YHM6_EUMVA</name>
<gene>
    <name evidence="1" type="ORF">EVAR_98180_1</name>
</gene>
<keyword evidence="2" id="KW-1185">Reference proteome</keyword>